<evidence type="ECO:0008006" key="3">
    <source>
        <dbReference type="Google" id="ProtNLM"/>
    </source>
</evidence>
<dbReference type="InterPro" id="IPR036513">
    <property type="entry name" value="STAS_dom_sf"/>
</dbReference>
<dbReference type="EMBL" id="FOAB01000001">
    <property type="protein sequence ID" value="SEK23259.1"/>
    <property type="molecule type" value="Genomic_DNA"/>
</dbReference>
<dbReference type="STRING" id="1038014.SAMN04487910_0028"/>
<dbReference type="AlphaFoldDB" id="A0A1H7FB22"/>
<reference evidence="1 2" key="1">
    <citation type="submission" date="2016-10" db="EMBL/GenBank/DDBJ databases">
        <authorList>
            <person name="de Groot N.N."/>
        </authorList>
    </citation>
    <scope>NUCLEOTIDE SEQUENCE [LARGE SCALE GENOMIC DNA]</scope>
    <source>
        <strain evidence="1 2">DSM 25232</strain>
    </source>
</reference>
<keyword evidence="2" id="KW-1185">Reference proteome</keyword>
<evidence type="ECO:0000313" key="2">
    <source>
        <dbReference type="Proteomes" id="UP000198521"/>
    </source>
</evidence>
<accession>A0A1H7FB22</accession>
<organism evidence="1 2">
    <name type="scientific">Aquimarina amphilecti</name>
    <dbReference type="NCBI Taxonomy" id="1038014"/>
    <lineage>
        <taxon>Bacteria</taxon>
        <taxon>Pseudomonadati</taxon>
        <taxon>Bacteroidota</taxon>
        <taxon>Flavobacteriia</taxon>
        <taxon>Flavobacteriales</taxon>
        <taxon>Flavobacteriaceae</taxon>
        <taxon>Aquimarina</taxon>
    </lineage>
</organism>
<sequence>MITSYILDFGLIEIYEDYIKVTINEGVTVSPEHNDVLLEMVEKHYKNKAFLYLTHRINSYAVNPTIYLETAKIENLIGFAVVSDNPIQEKQTKLEKAFFSKELKRFDDIESALQWKTELLEKYHGTFY</sequence>
<dbReference type="OrthoDB" id="1144359at2"/>
<dbReference type="SUPFAM" id="SSF52091">
    <property type="entry name" value="SpoIIaa-like"/>
    <property type="match status" value="1"/>
</dbReference>
<gene>
    <name evidence="1" type="ORF">SAMN04487910_0028</name>
</gene>
<dbReference type="Proteomes" id="UP000198521">
    <property type="component" value="Unassembled WGS sequence"/>
</dbReference>
<protein>
    <recommendedName>
        <fullName evidence="3">SpoIIAA-like</fullName>
    </recommendedName>
</protein>
<dbReference type="RefSeq" id="WP_091403803.1">
    <property type="nucleotide sequence ID" value="NZ_FOAB01000001.1"/>
</dbReference>
<name>A0A1H7FB22_AQUAM</name>
<evidence type="ECO:0000313" key="1">
    <source>
        <dbReference type="EMBL" id="SEK23259.1"/>
    </source>
</evidence>
<proteinExistence type="predicted"/>